<evidence type="ECO:0000313" key="14">
    <source>
        <dbReference type="Proteomes" id="UP001176940"/>
    </source>
</evidence>
<keyword evidence="6" id="KW-0851">Voltage-gated channel</keyword>
<evidence type="ECO:0000256" key="1">
    <source>
        <dbReference type="ARBA" id="ARBA00004651"/>
    </source>
</evidence>
<comment type="catalytic activity">
    <reaction evidence="10">
        <text>K(+)(in) = K(+)(out)</text>
        <dbReference type="Rhea" id="RHEA:29463"/>
        <dbReference type="ChEBI" id="CHEBI:29103"/>
    </reaction>
</comment>
<organism evidence="13 14">
    <name type="scientific">Ranitomeya imitator</name>
    <name type="common">mimic poison frog</name>
    <dbReference type="NCBI Taxonomy" id="111125"/>
    <lineage>
        <taxon>Eukaryota</taxon>
        <taxon>Metazoa</taxon>
        <taxon>Chordata</taxon>
        <taxon>Craniata</taxon>
        <taxon>Vertebrata</taxon>
        <taxon>Euteleostomi</taxon>
        <taxon>Amphibia</taxon>
        <taxon>Batrachia</taxon>
        <taxon>Anura</taxon>
        <taxon>Neobatrachia</taxon>
        <taxon>Hyloidea</taxon>
        <taxon>Dendrobatidae</taxon>
        <taxon>Dendrobatinae</taxon>
        <taxon>Ranitomeya</taxon>
    </lineage>
</organism>
<sequence>MSLCKLSSKSDDPGGVVKDPNEEDRGSQGESPPYCCLRRLQKTQGAGDEMNDEKRLPSDLTMEDIMPTVKTLIRAFRILKFLVAKRKFKETLRPYDVKDVIEQYSAGHLDMLGRIKSLQCRVDQIVGRGPIPLEKKPREKGEKLPPIGSEADAADEMSMMGRVVKVERQGTVYCTLHGKQLRNRSGKTAAVPR</sequence>
<evidence type="ECO:0000313" key="13">
    <source>
        <dbReference type="EMBL" id="CAJ0928541.1"/>
    </source>
</evidence>
<keyword evidence="2" id="KW-0813">Transport</keyword>
<comment type="subcellular location">
    <subcellularLocation>
        <location evidence="1">Cell membrane</location>
        <topology evidence="1">Multi-pass membrane protein</topology>
    </subcellularLocation>
</comment>
<reference evidence="13" key="1">
    <citation type="submission" date="2023-07" db="EMBL/GenBank/DDBJ databases">
        <authorList>
            <person name="Stuckert A."/>
        </authorList>
    </citation>
    <scope>NUCLEOTIDE SEQUENCE</scope>
</reference>
<keyword evidence="5" id="KW-0631">Potassium channel</keyword>
<dbReference type="InterPro" id="IPR013821">
    <property type="entry name" value="K_chnl_volt-dep_KCNQ_C"/>
</dbReference>
<evidence type="ECO:0000256" key="8">
    <source>
        <dbReference type="ARBA" id="ARBA00023065"/>
    </source>
</evidence>
<evidence type="ECO:0000256" key="7">
    <source>
        <dbReference type="ARBA" id="ARBA00022958"/>
    </source>
</evidence>
<keyword evidence="4" id="KW-0633">Potassium transport</keyword>
<keyword evidence="9" id="KW-0407">Ion channel</keyword>
<dbReference type="PANTHER" id="PTHR47735">
    <property type="entry name" value="POTASSIUM VOLTAGE-GATED CHANNEL SUBFAMILY KQT MEMBER 4"/>
    <property type="match status" value="1"/>
</dbReference>
<evidence type="ECO:0000256" key="6">
    <source>
        <dbReference type="ARBA" id="ARBA00022882"/>
    </source>
</evidence>
<evidence type="ECO:0000259" key="12">
    <source>
        <dbReference type="Pfam" id="PF03520"/>
    </source>
</evidence>
<keyword evidence="8" id="KW-0406">Ion transport</keyword>
<name>A0ABN9KYF9_9NEOB</name>
<keyword evidence="14" id="KW-1185">Reference proteome</keyword>
<protein>
    <recommendedName>
        <fullName evidence="12">Potassium channel voltage dependent KCNQ C-terminal domain-containing protein</fullName>
    </recommendedName>
</protein>
<evidence type="ECO:0000256" key="5">
    <source>
        <dbReference type="ARBA" id="ARBA00022826"/>
    </source>
</evidence>
<feature type="domain" description="Potassium channel voltage dependent KCNQ C-terminal" evidence="12">
    <location>
        <begin position="41"/>
        <end position="169"/>
    </location>
</feature>
<keyword evidence="3" id="KW-1003">Cell membrane</keyword>
<evidence type="ECO:0000256" key="2">
    <source>
        <dbReference type="ARBA" id="ARBA00022448"/>
    </source>
</evidence>
<evidence type="ECO:0000256" key="4">
    <source>
        <dbReference type="ARBA" id="ARBA00022538"/>
    </source>
</evidence>
<dbReference type="Proteomes" id="UP001176940">
    <property type="component" value="Unassembled WGS sequence"/>
</dbReference>
<evidence type="ECO:0000256" key="9">
    <source>
        <dbReference type="ARBA" id="ARBA00023303"/>
    </source>
</evidence>
<dbReference type="PANTHER" id="PTHR47735:SF7">
    <property type="entry name" value="POTASSIUM VOLTAGE-GATED CHANNEL SUBFAMILY KQT MEMBER 4"/>
    <property type="match status" value="1"/>
</dbReference>
<dbReference type="EMBL" id="CAUEEQ010005291">
    <property type="protein sequence ID" value="CAJ0928541.1"/>
    <property type="molecule type" value="Genomic_DNA"/>
</dbReference>
<keyword evidence="7" id="KW-0630">Potassium</keyword>
<accession>A0ABN9KYF9</accession>
<evidence type="ECO:0000256" key="10">
    <source>
        <dbReference type="ARBA" id="ARBA00034430"/>
    </source>
</evidence>
<dbReference type="Pfam" id="PF03520">
    <property type="entry name" value="KCNQ_channel"/>
    <property type="match status" value="1"/>
</dbReference>
<dbReference type="InterPro" id="IPR003937">
    <property type="entry name" value="K_chnl_volt-dep_KCNQ"/>
</dbReference>
<keyword evidence="3" id="KW-0472">Membrane</keyword>
<feature type="region of interest" description="Disordered" evidence="11">
    <location>
        <begin position="1"/>
        <end position="38"/>
    </location>
</feature>
<gene>
    <name evidence="13" type="ORF">RIMI_LOCUS3501092</name>
</gene>
<dbReference type="Gene3D" id="6.10.140.1910">
    <property type="match status" value="1"/>
</dbReference>
<evidence type="ECO:0000256" key="3">
    <source>
        <dbReference type="ARBA" id="ARBA00022475"/>
    </source>
</evidence>
<evidence type="ECO:0000256" key="11">
    <source>
        <dbReference type="SAM" id="MobiDB-lite"/>
    </source>
</evidence>
<comment type="caution">
    <text evidence="13">The sequence shown here is derived from an EMBL/GenBank/DDBJ whole genome shotgun (WGS) entry which is preliminary data.</text>
</comment>
<proteinExistence type="predicted"/>